<feature type="transmembrane region" description="Helical" evidence="7">
    <location>
        <begin position="217"/>
        <end position="242"/>
    </location>
</feature>
<evidence type="ECO:0000313" key="9">
    <source>
        <dbReference type="EMBL" id="GAA0477338.1"/>
    </source>
</evidence>
<dbReference type="RefSeq" id="WP_346097162.1">
    <property type="nucleotide sequence ID" value="NZ_BAAABY010000033.1"/>
</dbReference>
<feature type="transmembrane region" description="Helical" evidence="7">
    <location>
        <begin position="387"/>
        <end position="405"/>
    </location>
</feature>
<evidence type="ECO:0000259" key="8">
    <source>
        <dbReference type="PROSITE" id="PS50850"/>
    </source>
</evidence>
<gene>
    <name evidence="9" type="ORF">GCM10010361_47280</name>
</gene>
<dbReference type="Pfam" id="PF05977">
    <property type="entry name" value="MFS_3"/>
    <property type="match status" value="1"/>
</dbReference>
<evidence type="ECO:0000256" key="1">
    <source>
        <dbReference type="ARBA" id="ARBA00004651"/>
    </source>
</evidence>
<dbReference type="Gene3D" id="1.20.1250.20">
    <property type="entry name" value="MFS general substrate transporter like domains"/>
    <property type="match status" value="1"/>
</dbReference>
<dbReference type="SUPFAM" id="SSF103473">
    <property type="entry name" value="MFS general substrate transporter"/>
    <property type="match status" value="1"/>
</dbReference>
<feature type="transmembrane region" description="Helical" evidence="7">
    <location>
        <begin position="59"/>
        <end position="77"/>
    </location>
</feature>
<keyword evidence="4 7" id="KW-0812">Transmembrane</keyword>
<evidence type="ECO:0000256" key="4">
    <source>
        <dbReference type="ARBA" id="ARBA00022692"/>
    </source>
</evidence>
<evidence type="ECO:0000256" key="3">
    <source>
        <dbReference type="ARBA" id="ARBA00022475"/>
    </source>
</evidence>
<comment type="subcellular location">
    <subcellularLocation>
        <location evidence="1">Cell membrane</location>
        <topology evidence="1">Multi-pass membrane protein</topology>
    </subcellularLocation>
</comment>
<dbReference type="InterPro" id="IPR010290">
    <property type="entry name" value="TM_effector"/>
</dbReference>
<feature type="transmembrane region" description="Helical" evidence="7">
    <location>
        <begin position="320"/>
        <end position="342"/>
    </location>
</feature>
<keyword evidence="3" id="KW-1003">Cell membrane</keyword>
<keyword evidence="2" id="KW-0813">Transport</keyword>
<keyword evidence="6 7" id="KW-0472">Membrane</keyword>
<dbReference type="InterPro" id="IPR020846">
    <property type="entry name" value="MFS_dom"/>
</dbReference>
<feature type="transmembrane region" description="Helical" evidence="7">
    <location>
        <begin position="363"/>
        <end position="381"/>
    </location>
</feature>
<dbReference type="InterPro" id="IPR036259">
    <property type="entry name" value="MFS_trans_sf"/>
</dbReference>
<evidence type="ECO:0000256" key="2">
    <source>
        <dbReference type="ARBA" id="ARBA00022448"/>
    </source>
</evidence>
<dbReference type="PROSITE" id="PS50850">
    <property type="entry name" value="MFS"/>
    <property type="match status" value="1"/>
</dbReference>
<feature type="transmembrane region" description="Helical" evidence="7">
    <location>
        <begin position="176"/>
        <end position="196"/>
    </location>
</feature>
<feature type="transmembrane region" description="Helical" evidence="7">
    <location>
        <begin position="294"/>
        <end position="314"/>
    </location>
</feature>
<feature type="transmembrane region" description="Helical" evidence="7">
    <location>
        <begin position="262"/>
        <end position="282"/>
    </location>
</feature>
<evidence type="ECO:0000256" key="7">
    <source>
        <dbReference type="SAM" id="Phobius"/>
    </source>
</evidence>
<comment type="caution">
    <text evidence="9">The sequence shown here is derived from an EMBL/GenBank/DDBJ whole genome shotgun (WGS) entry which is preliminary data.</text>
</comment>
<dbReference type="EMBL" id="BAAABY010000033">
    <property type="protein sequence ID" value="GAA0477338.1"/>
    <property type="molecule type" value="Genomic_DNA"/>
</dbReference>
<organism evidence="9 10">
    <name type="scientific">Streptomyces olivaceiscleroticus</name>
    <dbReference type="NCBI Taxonomy" id="68245"/>
    <lineage>
        <taxon>Bacteria</taxon>
        <taxon>Bacillati</taxon>
        <taxon>Actinomycetota</taxon>
        <taxon>Actinomycetes</taxon>
        <taxon>Kitasatosporales</taxon>
        <taxon>Streptomycetaceae</taxon>
        <taxon>Streptomyces</taxon>
    </lineage>
</organism>
<keyword evidence="10" id="KW-1185">Reference proteome</keyword>
<sequence>MATTDVDSRSSVWSHAGFRNLWIGLSASHVGSQVTKFALPLVAVLALDASSSEVGVLNALGQLPYLLITLFVGVYVDRFSSRRILIVADLGRLAMVLTIPLLALTATPTVVWLYVVAFVIGCFTVLFDVASQSFLPKIIDRSHLAAGNGALEVSQASATIAGPAVGGLLVQLLTAPVAIAAGAVAYLGSVIAVFRTPKVVEVGNSVEKSKILRQIGAGLRIVFSNGILRVMAIVAGVYNLFFAGYQTVNILYLTREIDLSPAAIGLVFGSLGPGLLIGAALAAWMARVLGYGRAIILTAIGANGVVQGIAVVHGNGWTSVAALVAINVCFGVCGLSHAVLMRSIRQAMTPDNYLGRIAATNRFLAQGATPIGALLGGFLAATLELRTALLVMTLGMLSVVFILAMSELPKIGKKLPEPVTL</sequence>
<evidence type="ECO:0000256" key="5">
    <source>
        <dbReference type="ARBA" id="ARBA00022989"/>
    </source>
</evidence>
<evidence type="ECO:0000313" key="10">
    <source>
        <dbReference type="Proteomes" id="UP001500909"/>
    </source>
</evidence>
<evidence type="ECO:0000256" key="6">
    <source>
        <dbReference type="ARBA" id="ARBA00023136"/>
    </source>
</evidence>
<feature type="transmembrane region" description="Helical" evidence="7">
    <location>
        <begin position="111"/>
        <end position="130"/>
    </location>
</feature>
<proteinExistence type="predicted"/>
<name>A0ABN1AII5_9ACTN</name>
<accession>A0ABN1AII5</accession>
<dbReference type="Proteomes" id="UP001500909">
    <property type="component" value="Unassembled WGS sequence"/>
</dbReference>
<feature type="domain" description="Major facilitator superfamily (MFS) profile" evidence="8">
    <location>
        <begin position="228"/>
        <end position="421"/>
    </location>
</feature>
<keyword evidence="5 7" id="KW-1133">Transmembrane helix</keyword>
<dbReference type="PANTHER" id="PTHR23513">
    <property type="entry name" value="INTEGRAL MEMBRANE EFFLUX PROTEIN-RELATED"/>
    <property type="match status" value="1"/>
</dbReference>
<reference evidence="9 10" key="1">
    <citation type="journal article" date="2019" name="Int. J. Syst. Evol. Microbiol.">
        <title>The Global Catalogue of Microorganisms (GCM) 10K type strain sequencing project: providing services to taxonomists for standard genome sequencing and annotation.</title>
        <authorList>
            <consortium name="The Broad Institute Genomics Platform"/>
            <consortium name="The Broad Institute Genome Sequencing Center for Infectious Disease"/>
            <person name="Wu L."/>
            <person name="Ma J."/>
        </authorList>
    </citation>
    <scope>NUCLEOTIDE SEQUENCE [LARGE SCALE GENOMIC DNA]</scope>
    <source>
        <strain evidence="9 10">JCM 4805</strain>
    </source>
</reference>
<dbReference type="PANTHER" id="PTHR23513:SF6">
    <property type="entry name" value="MAJOR FACILITATOR SUPERFAMILY ASSOCIATED DOMAIN-CONTAINING PROTEIN"/>
    <property type="match status" value="1"/>
</dbReference>
<dbReference type="CDD" id="cd06173">
    <property type="entry name" value="MFS_MefA_like"/>
    <property type="match status" value="1"/>
</dbReference>
<protein>
    <submittedName>
        <fullName evidence="9">MFS transporter</fullName>
    </submittedName>
</protein>